<keyword evidence="1" id="KW-0812">Transmembrane</keyword>
<dbReference type="STRING" id="1561998.A0A1I7T8Z9"/>
<dbReference type="Pfam" id="PF10321">
    <property type="entry name" value="7TM_GPCR_Srt"/>
    <property type="match status" value="1"/>
</dbReference>
<proteinExistence type="predicted"/>
<dbReference type="InterPro" id="IPR019425">
    <property type="entry name" value="7TM_GPCR_serpentine_rcpt_Srt"/>
</dbReference>
<dbReference type="PANTHER" id="PTHR23021">
    <property type="entry name" value="SERPENTINE RECEPTOR, CLASS T"/>
    <property type="match status" value="1"/>
</dbReference>
<dbReference type="PANTHER" id="PTHR23021:SF23">
    <property type="entry name" value="G_PROTEIN_RECEP_F1_2 DOMAIN-CONTAINING PROTEIN-RELATED"/>
    <property type="match status" value="1"/>
</dbReference>
<feature type="transmembrane region" description="Helical" evidence="1">
    <location>
        <begin position="34"/>
        <end position="59"/>
    </location>
</feature>
<organism evidence="2 3">
    <name type="scientific">Caenorhabditis tropicalis</name>
    <dbReference type="NCBI Taxonomy" id="1561998"/>
    <lineage>
        <taxon>Eukaryota</taxon>
        <taxon>Metazoa</taxon>
        <taxon>Ecdysozoa</taxon>
        <taxon>Nematoda</taxon>
        <taxon>Chromadorea</taxon>
        <taxon>Rhabditida</taxon>
        <taxon>Rhabditina</taxon>
        <taxon>Rhabditomorpha</taxon>
        <taxon>Rhabditoidea</taxon>
        <taxon>Rhabditidae</taxon>
        <taxon>Peloderinae</taxon>
        <taxon>Caenorhabditis</taxon>
    </lineage>
</organism>
<evidence type="ECO:0000313" key="3">
    <source>
        <dbReference type="WBParaSite" id="Csp11.Scaffold550.g3602.t1"/>
    </source>
</evidence>
<accession>A0A1I7T8Z9</accession>
<evidence type="ECO:0000256" key="1">
    <source>
        <dbReference type="SAM" id="Phobius"/>
    </source>
</evidence>
<evidence type="ECO:0000313" key="2">
    <source>
        <dbReference type="Proteomes" id="UP000095282"/>
    </source>
</evidence>
<feature type="transmembrane region" description="Helical" evidence="1">
    <location>
        <begin position="79"/>
        <end position="98"/>
    </location>
</feature>
<dbReference type="WBParaSite" id="Csp11.Scaffold550.g3602.t1">
    <property type="protein sequence ID" value="Csp11.Scaffold550.g3602.t1"/>
    <property type="gene ID" value="Csp11.Scaffold550.g3602"/>
</dbReference>
<dbReference type="SUPFAM" id="SSF81321">
    <property type="entry name" value="Family A G protein-coupled receptor-like"/>
    <property type="match status" value="1"/>
</dbReference>
<keyword evidence="1" id="KW-1133">Transmembrane helix</keyword>
<reference evidence="3" key="1">
    <citation type="submission" date="2016-11" db="UniProtKB">
        <authorList>
            <consortium name="WormBaseParasite"/>
        </authorList>
    </citation>
    <scope>IDENTIFICATION</scope>
</reference>
<sequence>MFALAIFDIISLCFNTFGTGLFDIYGITFCDYPTSIFCFGSISSGFWLSGCLTCVLLAIERCVEINPDLRLEYLFRKNVFPYVRVLLFFYTIYAVGFTKPTVFNLEYSCWFFDPLIGKDVSELG</sequence>
<dbReference type="AlphaFoldDB" id="A0A1I7T8Z9"/>
<dbReference type="Proteomes" id="UP000095282">
    <property type="component" value="Unplaced"/>
</dbReference>
<protein>
    <submittedName>
        <fullName evidence="3">G_PROTEIN_RECEP_F1_2 domain-containing protein</fullName>
    </submittedName>
</protein>
<name>A0A1I7T8Z9_9PELO</name>
<keyword evidence="2" id="KW-1185">Reference proteome</keyword>
<keyword evidence="1" id="KW-0472">Membrane</keyword>